<dbReference type="AlphaFoldDB" id="F8A400"/>
<accession>F8A400</accession>
<evidence type="ECO:0000259" key="4">
    <source>
        <dbReference type="PROSITE" id="PS50987"/>
    </source>
</evidence>
<dbReference type="InterPro" id="IPR011991">
    <property type="entry name" value="ArsR-like_HTH"/>
</dbReference>
<evidence type="ECO:0000256" key="2">
    <source>
        <dbReference type="ARBA" id="ARBA00023125"/>
    </source>
</evidence>
<dbReference type="Pfam" id="PF01022">
    <property type="entry name" value="HTH_5"/>
    <property type="match status" value="1"/>
</dbReference>
<dbReference type="Proteomes" id="UP000000485">
    <property type="component" value="Chromosome"/>
</dbReference>
<dbReference type="NCBIfam" id="NF033788">
    <property type="entry name" value="HTH_metalloreg"/>
    <property type="match status" value="1"/>
</dbReference>
<dbReference type="Gene3D" id="1.10.10.10">
    <property type="entry name" value="Winged helix-like DNA-binding domain superfamily/Winged helix DNA-binding domain"/>
    <property type="match status" value="1"/>
</dbReference>
<dbReference type="InterPro" id="IPR001845">
    <property type="entry name" value="HTH_ArsR_DNA-bd_dom"/>
</dbReference>
<dbReference type="PROSITE" id="PS50987">
    <property type="entry name" value="HTH_ARSR_2"/>
    <property type="match status" value="1"/>
</dbReference>
<dbReference type="HOGENOM" id="CLU_097806_3_2_11"/>
<dbReference type="CDD" id="cd00090">
    <property type="entry name" value="HTH_ARSR"/>
    <property type="match status" value="1"/>
</dbReference>
<sequence>MTAPTAVERTGLDDAVTLLQAVADPVRWTVLRRLAEGPACVCNLQEHVTVPGNLLSYHLRVLRENGLVTASRRGRFLDYALADDAHTRMAAALPSGAES</sequence>
<evidence type="ECO:0000313" key="6">
    <source>
        <dbReference type="Proteomes" id="UP000000485"/>
    </source>
</evidence>
<organism evidence="5 6">
    <name type="scientific">Cellulomonas gilvus (strain ATCC 13127 / NRRL B-14078)</name>
    <name type="common">Cellvibrio gilvus</name>
    <dbReference type="NCBI Taxonomy" id="593907"/>
    <lineage>
        <taxon>Bacteria</taxon>
        <taxon>Bacillati</taxon>
        <taxon>Actinomycetota</taxon>
        <taxon>Actinomycetes</taxon>
        <taxon>Micrococcales</taxon>
        <taxon>Cellulomonadaceae</taxon>
        <taxon>Cellulomonas</taxon>
    </lineage>
</organism>
<dbReference type="InterPro" id="IPR036388">
    <property type="entry name" value="WH-like_DNA-bd_sf"/>
</dbReference>
<reference evidence="6" key="1">
    <citation type="submission" date="2011-04" db="EMBL/GenBank/DDBJ databases">
        <title>Complete sequence of Cellvibrio gilvus ATCC 13127.</title>
        <authorList>
            <person name="Lucas S."/>
            <person name="Han J."/>
            <person name="Lapidus A."/>
            <person name="Cheng J.-F."/>
            <person name="Goodwin L."/>
            <person name="Pitluck S."/>
            <person name="Peters L."/>
            <person name="Munk A."/>
            <person name="Detter J.C."/>
            <person name="Han C."/>
            <person name="Tapia R."/>
            <person name="Land M."/>
            <person name="Hauser L."/>
            <person name="Kyrpides N."/>
            <person name="Ivanova N."/>
            <person name="Ovchinnikova G."/>
            <person name="Pagani I."/>
            <person name="Mead D."/>
            <person name="Brumm P."/>
            <person name="Woyke T."/>
        </authorList>
    </citation>
    <scope>NUCLEOTIDE SEQUENCE [LARGE SCALE GENOMIC DNA]</scope>
    <source>
        <strain evidence="6">ATCC 13127 / NRRL B-14078</strain>
    </source>
</reference>
<keyword evidence="3" id="KW-0804">Transcription</keyword>
<dbReference type="PANTHER" id="PTHR43132">
    <property type="entry name" value="ARSENICAL RESISTANCE OPERON REPRESSOR ARSR-RELATED"/>
    <property type="match status" value="1"/>
</dbReference>
<dbReference type="SUPFAM" id="SSF46785">
    <property type="entry name" value="Winged helix' DNA-binding domain"/>
    <property type="match status" value="1"/>
</dbReference>
<dbReference type="SMART" id="SM00418">
    <property type="entry name" value="HTH_ARSR"/>
    <property type="match status" value="1"/>
</dbReference>
<dbReference type="RefSeq" id="WP_013884709.1">
    <property type="nucleotide sequence ID" value="NC_015671.1"/>
</dbReference>
<dbReference type="EMBL" id="CP002665">
    <property type="protein sequence ID" value="AEI13192.1"/>
    <property type="molecule type" value="Genomic_DNA"/>
</dbReference>
<dbReference type="InterPro" id="IPR036390">
    <property type="entry name" value="WH_DNA-bd_sf"/>
</dbReference>
<dbReference type="GO" id="GO:0003700">
    <property type="term" value="F:DNA-binding transcription factor activity"/>
    <property type="evidence" value="ECO:0007669"/>
    <property type="project" value="InterPro"/>
</dbReference>
<dbReference type="PANTHER" id="PTHR43132:SF2">
    <property type="entry name" value="ARSENICAL RESISTANCE OPERON REPRESSOR ARSR-RELATED"/>
    <property type="match status" value="1"/>
</dbReference>
<dbReference type="eggNOG" id="COG0640">
    <property type="taxonomic scope" value="Bacteria"/>
</dbReference>
<protein>
    <submittedName>
        <fullName evidence="5">Regulatory protein ArsR</fullName>
    </submittedName>
</protein>
<dbReference type="KEGG" id="cga:Celgi_2693"/>
<evidence type="ECO:0000256" key="1">
    <source>
        <dbReference type="ARBA" id="ARBA00023015"/>
    </source>
</evidence>
<proteinExistence type="predicted"/>
<evidence type="ECO:0000256" key="3">
    <source>
        <dbReference type="ARBA" id="ARBA00023163"/>
    </source>
</evidence>
<name>F8A400_CELGA</name>
<dbReference type="GO" id="GO:0003677">
    <property type="term" value="F:DNA binding"/>
    <property type="evidence" value="ECO:0007669"/>
    <property type="project" value="UniProtKB-KW"/>
</dbReference>
<evidence type="ECO:0000313" key="5">
    <source>
        <dbReference type="EMBL" id="AEI13192.1"/>
    </source>
</evidence>
<keyword evidence="1" id="KW-0805">Transcription regulation</keyword>
<feature type="domain" description="HTH arsR-type" evidence="4">
    <location>
        <begin position="7"/>
        <end position="99"/>
    </location>
</feature>
<gene>
    <name evidence="5" type="ordered locus">Celgi_2693</name>
</gene>
<dbReference type="STRING" id="593907.Celgi_2693"/>
<keyword evidence="2" id="KW-0238">DNA-binding</keyword>
<dbReference type="InterPro" id="IPR051011">
    <property type="entry name" value="Metal_resp_trans_reg"/>
</dbReference>
<keyword evidence="6" id="KW-1185">Reference proteome</keyword>
<dbReference type="PRINTS" id="PR00778">
    <property type="entry name" value="HTHARSR"/>
</dbReference>